<evidence type="ECO:0000256" key="1">
    <source>
        <dbReference type="SAM" id="MobiDB-lite"/>
    </source>
</evidence>
<dbReference type="Proteomes" id="UP000296049">
    <property type="component" value="Unassembled WGS sequence"/>
</dbReference>
<reference evidence="3" key="1">
    <citation type="journal article" date="2013" name="Nat. Genet.">
        <title>The duck genome and transcriptome provide insight into an avian influenza virus reservoir species.</title>
        <authorList>
            <person name="Huang Y."/>
            <person name="Li Y."/>
            <person name="Burt D.W."/>
            <person name="Chen H."/>
            <person name="Zhang Y."/>
            <person name="Qian W."/>
            <person name="Kim H."/>
            <person name="Gan S."/>
            <person name="Zhao Y."/>
            <person name="Li J."/>
            <person name="Yi K."/>
            <person name="Feng H."/>
            <person name="Zhu P."/>
            <person name="Li B."/>
            <person name="Liu Q."/>
            <person name="Fairley S."/>
            <person name="Magor K.E."/>
            <person name="Du Z."/>
            <person name="Hu X."/>
            <person name="Goodman L."/>
            <person name="Tafer H."/>
            <person name="Vignal A."/>
            <person name="Lee T."/>
            <person name="Kim K.W."/>
            <person name="Sheng Z."/>
            <person name="An Y."/>
            <person name="Searle S."/>
            <person name="Herrero J."/>
            <person name="Groenen M.A."/>
            <person name="Crooijmans R.P."/>
            <person name="Faraut T."/>
            <person name="Cai Q."/>
            <person name="Webster R.G."/>
            <person name="Aldridge J.R."/>
            <person name="Warren W.C."/>
            <person name="Bartschat S."/>
            <person name="Kehr S."/>
            <person name="Marz M."/>
            <person name="Stadler P.F."/>
            <person name="Smith J."/>
            <person name="Kraus R.H."/>
            <person name="Zhao Y."/>
            <person name="Ren L."/>
            <person name="Fei J."/>
            <person name="Morisson M."/>
            <person name="Kaiser P."/>
            <person name="Griffin D.K."/>
            <person name="Rao M."/>
            <person name="Pitel F."/>
            <person name="Wang J."/>
            <person name="Li N."/>
        </authorList>
    </citation>
    <scope>NUCLEOTIDE SEQUENCE [LARGE SCALE GENOMIC DNA]</scope>
</reference>
<feature type="compositionally biased region" description="Basic and acidic residues" evidence="1">
    <location>
        <begin position="87"/>
        <end position="100"/>
    </location>
</feature>
<protein>
    <submittedName>
        <fullName evidence="2">Uncharacterized protein</fullName>
    </submittedName>
</protein>
<accession>R0JPP9</accession>
<sequence>MCFLQGPVQCDCFERTEEEEDVECSELRPFSIAPLLHKRGAEVGGGCCPGGAQHPDTLHVGAARKEGAGGADRAPLPEGSVGVWEGKGGERAEKLPQLRS</sequence>
<proteinExistence type="predicted"/>
<evidence type="ECO:0000313" key="2">
    <source>
        <dbReference type="EMBL" id="EOA99131.1"/>
    </source>
</evidence>
<dbReference type="EMBL" id="KB743371">
    <property type="protein sequence ID" value="EOA99131.1"/>
    <property type="molecule type" value="Genomic_DNA"/>
</dbReference>
<name>R0JPP9_ANAPL</name>
<keyword evidence="3" id="KW-1185">Reference proteome</keyword>
<feature type="region of interest" description="Disordered" evidence="1">
    <location>
        <begin position="63"/>
        <end position="100"/>
    </location>
</feature>
<organism evidence="2 3">
    <name type="scientific">Anas platyrhynchos</name>
    <name type="common">Mallard</name>
    <name type="synonym">Anas boschas</name>
    <dbReference type="NCBI Taxonomy" id="8839"/>
    <lineage>
        <taxon>Eukaryota</taxon>
        <taxon>Metazoa</taxon>
        <taxon>Chordata</taxon>
        <taxon>Craniata</taxon>
        <taxon>Vertebrata</taxon>
        <taxon>Euteleostomi</taxon>
        <taxon>Archelosauria</taxon>
        <taxon>Archosauria</taxon>
        <taxon>Dinosauria</taxon>
        <taxon>Saurischia</taxon>
        <taxon>Theropoda</taxon>
        <taxon>Coelurosauria</taxon>
        <taxon>Aves</taxon>
        <taxon>Neognathae</taxon>
        <taxon>Galloanserae</taxon>
        <taxon>Anseriformes</taxon>
        <taxon>Anatidae</taxon>
        <taxon>Anatinae</taxon>
        <taxon>Anas</taxon>
    </lineage>
</organism>
<dbReference type="AlphaFoldDB" id="R0JPP9"/>
<gene>
    <name evidence="2" type="ORF">Anapl_17033</name>
</gene>
<evidence type="ECO:0000313" key="3">
    <source>
        <dbReference type="Proteomes" id="UP000296049"/>
    </source>
</evidence>